<feature type="transmembrane region" description="Helical" evidence="2">
    <location>
        <begin position="6"/>
        <end position="29"/>
    </location>
</feature>
<name>A0A8H4EMN7_GIGMA</name>
<gene>
    <name evidence="3" type="ORF">F8M41_016814</name>
</gene>
<feature type="transmembrane region" description="Helical" evidence="2">
    <location>
        <begin position="82"/>
        <end position="105"/>
    </location>
</feature>
<keyword evidence="4" id="KW-1185">Reference proteome</keyword>
<feature type="transmembrane region" description="Helical" evidence="2">
    <location>
        <begin position="248"/>
        <end position="268"/>
    </location>
</feature>
<protein>
    <submittedName>
        <fullName evidence="3">Uncharacterized protein</fullName>
    </submittedName>
</protein>
<keyword evidence="2" id="KW-0812">Transmembrane</keyword>
<keyword evidence="2" id="KW-1133">Transmembrane helix</keyword>
<feature type="transmembrane region" description="Helical" evidence="2">
    <location>
        <begin position="117"/>
        <end position="138"/>
    </location>
</feature>
<evidence type="ECO:0000313" key="4">
    <source>
        <dbReference type="Proteomes" id="UP000439903"/>
    </source>
</evidence>
<feature type="transmembrane region" description="Helical" evidence="2">
    <location>
        <begin position="41"/>
        <end position="62"/>
    </location>
</feature>
<comment type="caution">
    <text evidence="3">The sequence shown here is derived from an EMBL/GenBank/DDBJ whole genome shotgun (WGS) entry which is preliminary data.</text>
</comment>
<keyword evidence="2" id="KW-0472">Membrane</keyword>
<accession>A0A8H4EMN7</accession>
<feature type="compositionally biased region" description="Polar residues" evidence="1">
    <location>
        <begin position="304"/>
        <end position="319"/>
    </location>
</feature>
<sequence length="380" mass="43608">MSSYSAIEIIFLLINLISLMLLSSLIIFLYKSPYYFTKATLMQLLVSTWGITISSIPSLLIYGNDLKTSGYRSSICIIQQKFAFFFFYPLHFFFVSLVICLYKGAVKKYLLIEQDWFWYYSCVIWCFSACLSVFSFAVDIEDSNYGTIASSLVCKPIESRLHIFTYLIVSAPLLLLSLVYTIISSRLLLIRFKSFRQRQIRFTVMRLGHAIRLSLCGVCFTVFLLCTSVPRLISYFIQQNEPNFNSTILLTIYDYAFAVIGIIYFLLFGSQKTAVMFFNKCYYAPPENLTFKTSSYLRDDSFSRTRPPTTETSYMTELSPSDLPTLPASSLQVPPKLTSIPEESDNAESFEEGGSNSIRVTIDVRTEVFEEDTQHDYEIV</sequence>
<feature type="region of interest" description="Disordered" evidence="1">
    <location>
        <begin position="299"/>
        <end position="355"/>
    </location>
</feature>
<feature type="transmembrane region" description="Helical" evidence="2">
    <location>
        <begin position="163"/>
        <end position="189"/>
    </location>
</feature>
<dbReference type="EMBL" id="WTPW01000372">
    <property type="protein sequence ID" value="KAF0518313.1"/>
    <property type="molecule type" value="Genomic_DNA"/>
</dbReference>
<dbReference type="AlphaFoldDB" id="A0A8H4EMN7"/>
<reference evidence="3 4" key="1">
    <citation type="journal article" date="2019" name="Environ. Microbiol.">
        <title>At the nexus of three kingdoms: the genome of the mycorrhizal fungus Gigaspora margarita provides insights into plant, endobacterial and fungal interactions.</title>
        <authorList>
            <person name="Venice F."/>
            <person name="Ghignone S."/>
            <person name="Salvioli di Fossalunga A."/>
            <person name="Amselem J."/>
            <person name="Novero M."/>
            <person name="Xianan X."/>
            <person name="Sedzielewska Toro K."/>
            <person name="Morin E."/>
            <person name="Lipzen A."/>
            <person name="Grigoriev I.V."/>
            <person name="Henrissat B."/>
            <person name="Martin F.M."/>
            <person name="Bonfante P."/>
        </authorList>
    </citation>
    <scope>NUCLEOTIDE SEQUENCE [LARGE SCALE GENOMIC DNA]</scope>
    <source>
        <strain evidence="3 4">BEG34</strain>
    </source>
</reference>
<organism evidence="3 4">
    <name type="scientific">Gigaspora margarita</name>
    <dbReference type="NCBI Taxonomy" id="4874"/>
    <lineage>
        <taxon>Eukaryota</taxon>
        <taxon>Fungi</taxon>
        <taxon>Fungi incertae sedis</taxon>
        <taxon>Mucoromycota</taxon>
        <taxon>Glomeromycotina</taxon>
        <taxon>Glomeromycetes</taxon>
        <taxon>Diversisporales</taxon>
        <taxon>Gigasporaceae</taxon>
        <taxon>Gigaspora</taxon>
    </lineage>
</organism>
<feature type="transmembrane region" description="Helical" evidence="2">
    <location>
        <begin position="210"/>
        <end position="236"/>
    </location>
</feature>
<evidence type="ECO:0000313" key="3">
    <source>
        <dbReference type="EMBL" id="KAF0518313.1"/>
    </source>
</evidence>
<dbReference type="Proteomes" id="UP000439903">
    <property type="component" value="Unassembled WGS sequence"/>
</dbReference>
<feature type="compositionally biased region" description="Acidic residues" evidence="1">
    <location>
        <begin position="342"/>
        <end position="351"/>
    </location>
</feature>
<evidence type="ECO:0000256" key="1">
    <source>
        <dbReference type="SAM" id="MobiDB-lite"/>
    </source>
</evidence>
<evidence type="ECO:0000256" key="2">
    <source>
        <dbReference type="SAM" id="Phobius"/>
    </source>
</evidence>
<proteinExistence type="predicted"/>
<dbReference type="OrthoDB" id="2430088at2759"/>